<evidence type="ECO:0000313" key="9">
    <source>
        <dbReference type="EMBL" id="NIZ47694.1"/>
    </source>
</evidence>
<dbReference type="EMBL" id="JAATLK010000003">
    <property type="protein sequence ID" value="NIZ47694.1"/>
    <property type="molecule type" value="Genomic_DNA"/>
</dbReference>
<evidence type="ECO:0000256" key="5">
    <source>
        <dbReference type="ARBA" id="ARBA00022989"/>
    </source>
</evidence>
<evidence type="ECO:0000313" key="10">
    <source>
        <dbReference type="Proteomes" id="UP000752013"/>
    </source>
</evidence>
<evidence type="ECO:0000256" key="2">
    <source>
        <dbReference type="ARBA" id="ARBA00022448"/>
    </source>
</evidence>
<evidence type="ECO:0000256" key="3">
    <source>
        <dbReference type="ARBA" id="ARBA00022475"/>
    </source>
</evidence>
<keyword evidence="3" id="KW-1003">Cell membrane</keyword>
<dbReference type="GO" id="GO:0005886">
    <property type="term" value="C:plasma membrane"/>
    <property type="evidence" value="ECO:0007669"/>
    <property type="project" value="UniProtKB-SubCell"/>
</dbReference>
<feature type="domain" description="Major facilitator superfamily (MFS) profile" evidence="8">
    <location>
        <begin position="2"/>
        <end position="410"/>
    </location>
</feature>
<dbReference type="PANTHER" id="PTHR23517:SF3">
    <property type="entry name" value="INTEGRAL MEMBRANE TRANSPORT PROTEIN"/>
    <property type="match status" value="1"/>
</dbReference>
<dbReference type="CDD" id="cd06174">
    <property type="entry name" value="MFS"/>
    <property type="match status" value="1"/>
</dbReference>
<comment type="caution">
    <text evidence="9">The sequence shown here is derived from an EMBL/GenBank/DDBJ whole genome shotgun (WGS) entry which is preliminary data.</text>
</comment>
<feature type="transmembrane region" description="Helical" evidence="7">
    <location>
        <begin position="386"/>
        <end position="407"/>
    </location>
</feature>
<gene>
    <name evidence="9" type="ORF">HCT46_07190</name>
</gene>
<feature type="transmembrane region" description="Helical" evidence="7">
    <location>
        <begin position="316"/>
        <end position="335"/>
    </location>
</feature>
<dbReference type="PROSITE" id="PS50850">
    <property type="entry name" value="MFS"/>
    <property type="match status" value="1"/>
</dbReference>
<dbReference type="Pfam" id="PF07690">
    <property type="entry name" value="MFS_1"/>
    <property type="match status" value="1"/>
</dbReference>
<dbReference type="InterPro" id="IPR036259">
    <property type="entry name" value="MFS_trans_sf"/>
</dbReference>
<dbReference type="InterPro" id="IPR011701">
    <property type="entry name" value="MFS"/>
</dbReference>
<proteinExistence type="predicted"/>
<evidence type="ECO:0000256" key="6">
    <source>
        <dbReference type="ARBA" id="ARBA00023136"/>
    </source>
</evidence>
<evidence type="ECO:0000256" key="4">
    <source>
        <dbReference type="ARBA" id="ARBA00022692"/>
    </source>
</evidence>
<keyword evidence="2" id="KW-0813">Transport</keyword>
<dbReference type="RefSeq" id="WP_167704377.1">
    <property type="nucleotide sequence ID" value="NZ_CP118170.1"/>
</dbReference>
<accession>A0A968GEB2</accession>
<reference evidence="9" key="1">
    <citation type="submission" date="2020-03" db="EMBL/GenBank/DDBJ databases">
        <title>Spirochaetal bacteria isolated from arthropods constitute a novel genus Entomospira genus novum within the order Spirochaetales.</title>
        <authorList>
            <person name="Grana-Miraglia L."/>
            <person name="Sikutova S."/>
            <person name="Fingerle V."/>
            <person name="Sing A."/>
            <person name="Castillo-Ramirez S."/>
            <person name="Margos G."/>
            <person name="Rudolf I."/>
        </authorList>
    </citation>
    <scope>NUCLEOTIDE SEQUENCE</scope>
    <source>
        <strain evidence="9">BR208</strain>
    </source>
</reference>
<dbReference type="SUPFAM" id="SSF103473">
    <property type="entry name" value="MFS general substrate transporter"/>
    <property type="match status" value="1"/>
</dbReference>
<keyword evidence="10" id="KW-1185">Reference proteome</keyword>
<dbReference type="InterPro" id="IPR050171">
    <property type="entry name" value="MFS_Transporters"/>
</dbReference>
<dbReference type="AlphaFoldDB" id="A0A968GEB2"/>
<keyword evidence="6 7" id="KW-0472">Membrane</keyword>
<sequence length="416" mass="45999">MSVKKSYLQLILLVLAAGSIYPLVYLRTNFQEPLLEVLHISIDQLSTLYSMLGMMFVIGYLPSGWLADRFPAKWLIVFSLLATSLLGLWLSTMPSYPIIKLIFIGFGFSTVFTFWSSLMKAVKLLTTPETEGKFFGILDGGRGLVEAILGTIAISIFVAITKSSPDQANTDTAMRYVIFMYVITLIILAAAIALTLSETKREKTSTKNVEKKASILAIKQLLGMKEVWLISAIIFTGYTVFWTVYYFSGFLVVNQKVSAELAGTITVIVLWMRPIGGIGGGIIADKIGKTKLLAITLLFSSTGLFLISIIPLSNAIVFTIIILIGLSNYVIRGVYWSLLQFLQVNATLLGTAIGLISFLGYLPDVILPTISGQLYKQFSYEQANSLYFMISAGIGIIGLILTLYFYFRIEKLTKEK</sequence>
<dbReference type="InterPro" id="IPR020846">
    <property type="entry name" value="MFS_dom"/>
</dbReference>
<feature type="transmembrane region" description="Helical" evidence="7">
    <location>
        <begin position="292"/>
        <end position="310"/>
    </location>
</feature>
<feature type="transmembrane region" description="Helical" evidence="7">
    <location>
        <begin position="259"/>
        <end position="280"/>
    </location>
</feature>
<name>A0A968GEB2_9SPIO</name>
<feature type="transmembrane region" description="Helical" evidence="7">
    <location>
        <begin position="46"/>
        <end position="67"/>
    </location>
</feature>
<feature type="transmembrane region" description="Helical" evidence="7">
    <location>
        <begin position="98"/>
        <end position="122"/>
    </location>
</feature>
<feature type="transmembrane region" description="Helical" evidence="7">
    <location>
        <begin position="227"/>
        <end position="247"/>
    </location>
</feature>
<dbReference type="Gene3D" id="1.20.1250.20">
    <property type="entry name" value="MFS general substrate transporter like domains"/>
    <property type="match status" value="2"/>
</dbReference>
<dbReference type="GO" id="GO:0022857">
    <property type="term" value="F:transmembrane transporter activity"/>
    <property type="evidence" value="ECO:0007669"/>
    <property type="project" value="InterPro"/>
</dbReference>
<feature type="transmembrane region" description="Helical" evidence="7">
    <location>
        <begin position="143"/>
        <end position="161"/>
    </location>
</feature>
<dbReference type="Proteomes" id="UP000752013">
    <property type="component" value="Unassembled WGS sequence"/>
</dbReference>
<evidence type="ECO:0000256" key="7">
    <source>
        <dbReference type="SAM" id="Phobius"/>
    </source>
</evidence>
<evidence type="ECO:0000256" key="1">
    <source>
        <dbReference type="ARBA" id="ARBA00004651"/>
    </source>
</evidence>
<keyword evidence="4 7" id="KW-0812">Transmembrane</keyword>
<protein>
    <submittedName>
        <fullName evidence="9">MFS transporter</fullName>
    </submittedName>
</protein>
<comment type="subcellular location">
    <subcellularLocation>
        <location evidence="1">Cell membrane</location>
        <topology evidence="1">Multi-pass membrane protein</topology>
    </subcellularLocation>
</comment>
<feature type="transmembrane region" description="Helical" evidence="7">
    <location>
        <begin position="74"/>
        <end position="92"/>
    </location>
</feature>
<feature type="transmembrane region" description="Helical" evidence="7">
    <location>
        <begin position="347"/>
        <end position="366"/>
    </location>
</feature>
<feature type="transmembrane region" description="Helical" evidence="7">
    <location>
        <begin position="173"/>
        <end position="196"/>
    </location>
</feature>
<organism evidence="9 10">
    <name type="scientific">Entomospira nematocerorum</name>
    <dbReference type="NCBI Taxonomy" id="2719987"/>
    <lineage>
        <taxon>Bacteria</taxon>
        <taxon>Pseudomonadati</taxon>
        <taxon>Spirochaetota</taxon>
        <taxon>Spirochaetia</taxon>
        <taxon>Spirochaetales</taxon>
        <taxon>Spirochaetaceae</taxon>
        <taxon>Entomospira</taxon>
    </lineage>
</organism>
<feature type="transmembrane region" description="Helical" evidence="7">
    <location>
        <begin position="7"/>
        <end position="26"/>
    </location>
</feature>
<evidence type="ECO:0000259" key="8">
    <source>
        <dbReference type="PROSITE" id="PS50850"/>
    </source>
</evidence>
<keyword evidence="5 7" id="KW-1133">Transmembrane helix</keyword>
<dbReference type="PANTHER" id="PTHR23517">
    <property type="entry name" value="RESISTANCE PROTEIN MDTM, PUTATIVE-RELATED-RELATED"/>
    <property type="match status" value="1"/>
</dbReference>